<feature type="transmembrane region" description="Helical" evidence="1">
    <location>
        <begin position="293"/>
        <end position="313"/>
    </location>
</feature>
<reference evidence="3" key="2">
    <citation type="submission" date="2021-04" db="EMBL/GenBank/DDBJ databases">
        <authorList>
            <person name="Gilroy R."/>
        </authorList>
    </citation>
    <scope>NUCLEOTIDE SEQUENCE</scope>
    <source>
        <strain evidence="3">CHK169-2315</strain>
    </source>
</reference>
<dbReference type="EMBL" id="DXHX01000028">
    <property type="protein sequence ID" value="HIV73869.1"/>
    <property type="molecule type" value="Genomic_DNA"/>
</dbReference>
<feature type="transmembrane region" description="Helical" evidence="1">
    <location>
        <begin position="319"/>
        <end position="338"/>
    </location>
</feature>
<dbReference type="FunFam" id="3.30.70.270:FF:000001">
    <property type="entry name" value="Diguanylate cyclase domain protein"/>
    <property type="match status" value="1"/>
</dbReference>
<protein>
    <submittedName>
        <fullName evidence="3">GGDEF domain-containing protein</fullName>
    </submittedName>
</protein>
<dbReference type="GO" id="GO:0005886">
    <property type="term" value="C:plasma membrane"/>
    <property type="evidence" value="ECO:0007669"/>
    <property type="project" value="TreeGrafter"/>
</dbReference>
<organism evidence="3 4">
    <name type="scientific">Candidatus Pseudogracilibacillus intestinigallinarum</name>
    <dbReference type="NCBI Taxonomy" id="2838742"/>
    <lineage>
        <taxon>Bacteria</taxon>
        <taxon>Bacillati</taxon>
        <taxon>Bacillota</taxon>
        <taxon>Bacilli</taxon>
        <taxon>Bacillales</taxon>
        <taxon>Bacillaceae</taxon>
        <taxon>Pseudogracilibacillus</taxon>
    </lineage>
</organism>
<evidence type="ECO:0000256" key="1">
    <source>
        <dbReference type="SAM" id="Phobius"/>
    </source>
</evidence>
<dbReference type="Pfam" id="PF07695">
    <property type="entry name" value="7TMR-DISM_7TM"/>
    <property type="match status" value="1"/>
</dbReference>
<feature type="transmembrane region" description="Helical" evidence="1">
    <location>
        <begin position="350"/>
        <end position="369"/>
    </location>
</feature>
<feature type="transmembrane region" description="Helical" evidence="1">
    <location>
        <begin position="199"/>
        <end position="220"/>
    </location>
</feature>
<dbReference type="InterPro" id="IPR011623">
    <property type="entry name" value="7TMR_DISM_rcpt_extracell_dom1"/>
</dbReference>
<feature type="domain" description="GGDEF" evidence="2">
    <location>
        <begin position="471"/>
        <end position="604"/>
    </location>
</feature>
<gene>
    <name evidence="3" type="ORF">H9895_02175</name>
</gene>
<dbReference type="InterPro" id="IPR000160">
    <property type="entry name" value="GGDEF_dom"/>
</dbReference>
<dbReference type="PANTHER" id="PTHR45138">
    <property type="entry name" value="REGULATORY COMPONENTS OF SENSORY TRANSDUCTION SYSTEM"/>
    <property type="match status" value="1"/>
</dbReference>
<proteinExistence type="predicted"/>
<dbReference type="PROSITE" id="PS50887">
    <property type="entry name" value="GGDEF"/>
    <property type="match status" value="1"/>
</dbReference>
<evidence type="ECO:0000313" key="4">
    <source>
        <dbReference type="Proteomes" id="UP000823937"/>
    </source>
</evidence>
<feature type="transmembrane region" description="Helical" evidence="1">
    <location>
        <begin position="264"/>
        <end position="281"/>
    </location>
</feature>
<dbReference type="SUPFAM" id="SSF55073">
    <property type="entry name" value="Nucleotide cyclase"/>
    <property type="match status" value="1"/>
</dbReference>
<dbReference type="Pfam" id="PF00990">
    <property type="entry name" value="GGDEF"/>
    <property type="match status" value="1"/>
</dbReference>
<keyword evidence="1" id="KW-0812">Transmembrane</keyword>
<dbReference type="InterPro" id="IPR050469">
    <property type="entry name" value="Diguanylate_Cyclase"/>
</dbReference>
<dbReference type="GO" id="GO:1902201">
    <property type="term" value="P:negative regulation of bacterial-type flagellum-dependent cell motility"/>
    <property type="evidence" value="ECO:0007669"/>
    <property type="project" value="TreeGrafter"/>
</dbReference>
<feature type="transmembrane region" description="Helical" evidence="1">
    <location>
        <begin position="375"/>
        <end position="393"/>
    </location>
</feature>
<dbReference type="Proteomes" id="UP000823937">
    <property type="component" value="Unassembled WGS sequence"/>
</dbReference>
<reference evidence="3" key="1">
    <citation type="journal article" date="2021" name="PeerJ">
        <title>Extensive microbial diversity within the chicken gut microbiome revealed by metagenomics and culture.</title>
        <authorList>
            <person name="Gilroy R."/>
            <person name="Ravi A."/>
            <person name="Getino M."/>
            <person name="Pursley I."/>
            <person name="Horton D.L."/>
            <person name="Alikhan N.F."/>
            <person name="Baker D."/>
            <person name="Gharbi K."/>
            <person name="Hall N."/>
            <person name="Watson M."/>
            <person name="Adriaenssens E.M."/>
            <person name="Foster-Nyarko E."/>
            <person name="Jarju S."/>
            <person name="Secka A."/>
            <person name="Antonio M."/>
            <person name="Oren A."/>
            <person name="Chaudhuri R.R."/>
            <person name="La Ragione R."/>
            <person name="Hildebrand F."/>
            <person name="Pallen M.J."/>
        </authorList>
    </citation>
    <scope>NUCLEOTIDE SEQUENCE</scope>
    <source>
        <strain evidence="3">CHK169-2315</strain>
    </source>
</reference>
<dbReference type="SMART" id="SM00267">
    <property type="entry name" value="GGDEF"/>
    <property type="match status" value="1"/>
</dbReference>
<dbReference type="Gene3D" id="3.30.70.270">
    <property type="match status" value="1"/>
</dbReference>
<dbReference type="InterPro" id="IPR043128">
    <property type="entry name" value="Rev_trsase/Diguanyl_cyclase"/>
</dbReference>
<evidence type="ECO:0000259" key="2">
    <source>
        <dbReference type="PROSITE" id="PS50887"/>
    </source>
</evidence>
<sequence length="604" mass="70117">MSKRNYMFLFVFIIMVLFPKPGSSTIHAEAANLIDSEVNLDTSSISLDGDWYMFQEQLLSPEQIKQRLDRLEGKIVTIPNSFDTHFDKVNSFATYTKRIDIPEEYIGRTFGIHVPFQYSAYRLYVDEKLVARNGTVGTNSEEHRAEMGPDTGYFVVNSPTVYVTMQVSSFDHIRGGFENSITFGLTSVINKEFYRTVTWTLFLNGSIFITGLFMFILSIYRREEKAYFIFGLFAMLISVRSLFAVPFIYTLMFLNIDWVWGTRLEYILTLLTSALYVIFLWKFHEKYFNKNVMYFIVSVHAVLVFVTLFTQPILFQDLYFKGMLFSIPYFIYVLYVIIISIKNQLTYAKLNVVGIIIIFIGFFNDYAVGQNLYQFYNLMLPAVMLYILIHVYIMGRDFAKYKNDTLILNEQLLTLNASLDRKVYKRTKELEKANAQLAKLAYIDGLTKVPNRHALNRQIEKMKLDSDNRCLPISVMMFDVDYFKQYNDHYGHIAGDEVLRQVAQAMESALPKDCFFARYGGEEFVIILKNASLDRAILLAEKVRKKIEREQIAHVKSEYEILTISVGVTTSTAPLEETDVNELIQEADELLYVSKRNGRNQVVY</sequence>
<dbReference type="InterPro" id="IPR029787">
    <property type="entry name" value="Nucleotide_cyclase"/>
</dbReference>
<dbReference type="GO" id="GO:0052621">
    <property type="term" value="F:diguanylate cyclase activity"/>
    <property type="evidence" value="ECO:0007669"/>
    <property type="project" value="TreeGrafter"/>
</dbReference>
<dbReference type="GO" id="GO:0043709">
    <property type="term" value="P:cell adhesion involved in single-species biofilm formation"/>
    <property type="evidence" value="ECO:0007669"/>
    <property type="project" value="TreeGrafter"/>
</dbReference>
<keyword evidence="1" id="KW-1133">Transmembrane helix</keyword>
<comment type="caution">
    <text evidence="3">The sequence shown here is derived from an EMBL/GenBank/DDBJ whole genome shotgun (WGS) entry which is preliminary data.</text>
</comment>
<dbReference type="AlphaFoldDB" id="A0A9D1TIX3"/>
<feature type="transmembrane region" description="Helical" evidence="1">
    <location>
        <begin position="227"/>
        <end position="252"/>
    </location>
</feature>
<keyword evidence="1" id="KW-0472">Membrane</keyword>
<dbReference type="CDD" id="cd01949">
    <property type="entry name" value="GGDEF"/>
    <property type="match status" value="1"/>
</dbReference>
<evidence type="ECO:0000313" key="3">
    <source>
        <dbReference type="EMBL" id="HIV73869.1"/>
    </source>
</evidence>
<dbReference type="PANTHER" id="PTHR45138:SF9">
    <property type="entry name" value="DIGUANYLATE CYCLASE DGCM-RELATED"/>
    <property type="match status" value="1"/>
</dbReference>
<accession>A0A9D1TIX3</accession>
<dbReference type="NCBIfam" id="TIGR00254">
    <property type="entry name" value="GGDEF"/>
    <property type="match status" value="1"/>
</dbReference>
<name>A0A9D1TIX3_9BACI</name>